<feature type="domain" description="PoNi N-terminal" evidence="1">
    <location>
        <begin position="37"/>
        <end position="130"/>
    </location>
</feature>
<sequence>MGFLNKLFGGSNVKEEDRSPNQRAPLKNAKYFEVALKQKDERIAMDKKTRETLLLQGRAEPYHDWSLALDYLMKFSVAYSMGQPMESCYDLFITASDWYAKGWEPDSAYADMLDMVSIGYLLQIPDDKYNGIVQYVEQSDKGSDYAEWRPDGILWFIINARKATGPTPDAVIWPSLYQSLLEITRMNKEEATVAMKQYLEKWYDLHSNDPWYNNHTKDHAYTGYWCWEAGAITKIMQLDDSSFKDSPYYPYDLVHWRR</sequence>
<evidence type="ECO:0000259" key="1">
    <source>
        <dbReference type="Pfam" id="PF08928"/>
    </source>
</evidence>
<dbReference type="InterPro" id="IPR015024">
    <property type="entry name" value="PoNi_N"/>
</dbReference>
<dbReference type="SUPFAM" id="SSF140731">
    <property type="entry name" value="PA2201 C-terminal domain-like"/>
    <property type="match status" value="1"/>
</dbReference>
<protein>
    <submittedName>
        <fullName evidence="3">Uncharacterized protein DUF1910</fullName>
    </submittedName>
</protein>
<evidence type="ECO:0000313" key="4">
    <source>
        <dbReference type="Proteomes" id="UP000249819"/>
    </source>
</evidence>
<organism evidence="3 4">
    <name type="scientific">Chitinophaga dinghuensis</name>
    <dbReference type="NCBI Taxonomy" id="1539050"/>
    <lineage>
        <taxon>Bacteria</taxon>
        <taxon>Pseudomonadati</taxon>
        <taxon>Bacteroidota</taxon>
        <taxon>Chitinophagia</taxon>
        <taxon>Chitinophagales</taxon>
        <taxon>Chitinophagaceae</taxon>
        <taxon>Chitinophaga</taxon>
    </lineage>
</organism>
<dbReference type="Proteomes" id="UP000249819">
    <property type="component" value="Unassembled WGS sequence"/>
</dbReference>
<accession>A0A327WFE8</accession>
<evidence type="ECO:0000259" key="2">
    <source>
        <dbReference type="Pfam" id="PF08929"/>
    </source>
</evidence>
<feature type="domain" description="PoNi C-terminal" evidence="2">
    <location>
        <begin position="151"/>
        <end position="253"/>
    </location>
</feature>
<keyword evidence="4" id="KW-1185">Reference proteome</keyword>
<gene>
    <name evidence="3" type="ORF">CLV59_101845</name>
</gene>
<dbReference type="Gene3D" id="1.10.3920.10">
    <property type="entry name" value="PA2201 C-terminal domain-like"/>
    <property type="match status" value="1"/>
</dbReference>
<proteinExistence type="predicted"/>
<evidence type="ECO:0000313" key="3">
    <source>
        <dbReference type="EMBL" id="RAJ88080.1"/>
    </source>
</evidence>
<dbReference type="OrthoDB" id="2067926at2"/>
<dbReference type="Pfam" id="PF08929">
    <property type="entry name" value="PoNi_C"/>
    <property type="match status" value="1"/>
</dbReference>
<dbReference type="EMBL" id="QLMA01000001">
    <property type="protein sequence ID" value="RAJ88080.1"/>
    <property type="molecule type" value="Genomic_DNA"/>
</dbReference>
<name>A0A327WFE8_9BACT</name>
<dbReference type="RefSeq" id="WP_111590732.1">
    <property type="nucleotide sequence ID" value="NZ_QLMA01000001.1"/>
</dbReference>
<reference evidence="3 4" key="1">
    <citation type="submission" date="2018-06" db="EMBL/GenBank/DDBJ databases">
        <title>Genomic Encyclopedia of Archaeal and Bacterial Type Strains, Phase II (KMG-II): from individual species to whole genera.</title>
        <authorList>
            <person name="Goeker M."/>
        </authorList>
    </citation>
    <scope>NUCLEOTIDE SEQUENCE [LARGE SCALE GENOMIC DNA]</scope>
    <source>
        <strain evidence="3 4">DSM 29821</strain>
    </source>
</reference>
<dbReference type="InterPro" id="IPR028983">
    <property type="entry name" value="PA2201-like_C"/>
</dbReference>
<comment type="caution">
    <text evidence="3">The sequence shown here is derived from an EMBL/GenBank/DDBJ whole genome shotgun (WGS) entry which is preliminary data.</text>
</comment>
<dbReference type="AlphaFoldDB" id="A0A327WFE8"/>
<dbReference type="Pfam" id="PF08928">
    <property type="entry name" value="PoNi_N"/>
    <property type="match status" value="1"/>
</dbReference>
<dbReference type="InterPro" id="IPR015025">
    <property type="entry name" value="PoNi_C"/>
</dbReference>